<dbReference type="Pfam" id="PF06864">
    <property type="entry name" value="PAP_PilO"/>
    <property type="match status" value="1"/>
</dbReference>
<keyword evidence="1" id="KW-1133">Transmembrane helix</keyword>
<proteinExistence type="predicted"/>
<sequence>MATQVIQIDRQRFICGLFWQSLSRRHALRAEAVELAARLNFDAMVLRIDRTFAGAGFASTREGAQLGLPSLGALVSKTIAAEGAFYDGRQQPAPNWLGAFHLPDGRWAYFAVRDGAFLPNGDWIGSSEEVFERLHSDYSLGGWNVVIGDPQLEVQGFHNFYARRIEDMIPRRGGKPHLPRWLNLSRVSRRAPRRAVLLAAVAIVVTAAVVAGIVAYRRHRMELERQQAFERMRAELALHPPKPAAPPEAPHPWASEPRPDAFVRACLDHFTHIAPGGWELDDYVCRASNVSYNWSRGGSNVAMLMAAEPRATIDGNGEHASYVEPLGLPAGGDEALDGVHGVRLRMLSAFQLLGIGLTFTLQPASAPQRSLASQTLDRLHPGGGPPAVPSWQTWRMSAQLGGVRPDSLARYLDEPGVRVETLSYKSGQWTLDGVLYEK</sequence>
<evidence type="ECO:0000313" key="2">
    <source>
        <dbReference type="EMBL" id="KVV42310.1"/>
    </source>
</evidence>
<keyword evidence="1" id="KW-0812">Transmembrane</keyword>
<dbReference type="InterPro" id="IPR009663">
    <property type="entry name" value="PAP_PilO"/>
</dbReference>
<accession>A0A105V6D7</accession>
<protein>
    <submittedName>
        <fullName evidence="2">PilO family protein</fullName>
    </submittedName>
</protein>
<reference evidence="2 3" key="1">
    <citation type="submission" date="2015-11" db="EMBL/GenBank/DDBJ databases">
        <title>Expanding the genomic diversity of Burkholderia species for the development of highly accurate diagnostics.</title>
        <authorList>
            <person name="Sahl J."/>
            <person name="Keim P."/>
            <person name="Wagner D."/>
        </authorList>
    </citation>
    <scope>NUCLEOTIDE SEQUENCE [LARGE SCALE GENOMIC DNA]</scope>
    <source>
        <strain evidence="2 3">MSMB1301WGS</strain>
    </source>
</reference>
<feature type="transmembrane region" description="Helical" evidence="1">
    <location>
        <begin position="195"/>
        <end position="216"/>
    </location>
</feature>
<dbReference type="EMBL" id="LPEQ01000106">
    <property type="protein sequence ID" value="KVV42310.1"/>
    <property type="molecule type" value="Genomic_DNA"/>
</dbReference>
<dbReference type="AlphaFoldDB" id="A0A105V6D7"/>
<gene>
    <name evidence="2" type="ORF">WT27_10840</name>
</gene>
<keyword evidence="3" id="KW-1185">Reference proteome</keyword>
<keyword evidence="1" id="KW-0472">Membrane</keyword>
<comment type="caution">
    <text evidence="2">The sequence shown here is derived from an EMBL/GenBank/DDBJ whole genome shotgun (WGS) entry which is preliminary data.</text>
</comment>
<dbReference type="RefSeq" id="WP_060107733.1">
    <property type="nucleotide sequence ID" value="NZ_LPEQ01000106.1"/>
</dbReference>
<organism evidence="2 3">
    <name type="scientific">Burkholderia territorii</name>
    <dbReference type="NCBI Taxonomy" id="1503055"/>
    <lineage>
        <taxon>Bacteria</taxon>
        <taxon>Pseudomonadati</taxon>
        <taxon>Pseudomonadota</taxon>
        <taxon>Betaproteobacteria</taxon>
        <taxon>Burkholderiales</taxon>
        <taxon>Burkholderiaceae</taxon>
        <taxon>Burkholderia</taxon>
        <taxon>Burkholderia cepacia complex</taxon>
    </lineage>
</organism>
<name>A0A105V6D7_9BURK</name>
<evidence type="ECO:0000256" key="1">
    <source>
        <dbReference type="SAM" id="Phobius"/>
    </source>
</evidence>
<evidence type="ECO:0000313" key="3">
    <source>
        <dbReference type="Proteomes" id="UP000062317"/>
    </source>
</evidence>
<dbReference type="Proteomes" id="UP000062317">
    <property type="component" value="Unassembled WGS sequence"/>
</dbReference>